<dbReference type="Gene3D" id="3.10.50.10">
    <property type="match status" value="1"/>
</dbReference>
<dbReference type="Pfam" id="PF00704">
    <property type="entry name" value="Glyco_hydro_18"/>
    <property type="match status" value="1"/>
</dbReference>
<feature type="signal peptide" evidence="7">
    <location>
        <begin position="1"/>
        <end position="23"/>
    </location>
</feature>
<evidence type="ECO:0000256" key="2">
    <source>
        <dbReference type="ARBA" id="ARBA00006606"/>
    </source>
</evidence>
<dbReference type="SUPFAM" id="SSF54556">
    <property type="entry name" value="Chitinase insertion domain"/>
    <property type="match status" value="1"/>
</dbReference>
<sequence length="461" mass="51799">MESVKILLLAAIALFNLTGKTESATGASDNKIICYYNSHSYHRQGNGKFDIPFLEPALQFCTHLIYGYAGIKEENFKISPLDETLDINKQNYRQITELKRKYPGLRVLLSVGGGSDISGEGSEKNLKYRTLLESVENRLAFANSAQDLVKNYGFDGLDLAWEFPETKPKKIRGKISGWFSNLKHKIVGESVVDEKAEEHKEQFIALVREIKNLFRHNGLLLSVSVLPNVNSTVYFDPRQISPNVDFVTLQAFDYRTPERNPKELDYPAPLYEALDRKFDENADYQVRYWLQGGIPANKLVLGIPTYGRAWKLDEDSGLTGVPPLTTDGAAEPGQYSNEAGLLSYPEICNKIATPKEIQAGYLGKLRKVNDPTKRYELDNQFWNVTDTTKRYGSYAFRLPDKDGNNGIWVGFEDPDTVGNKASYVKAKGLGGIALVDISLDDFRGTCTSDLYPLLRAAKFRL</sequence>
<evidence type="ECO:0000256" key="4">
    <source>
        <dbReference type="ARBA" id="ARBA00022729"/>
    </source>
</evidence>
<keyword evidence="9" id="KW-1185">Reference proteome</keyword>
<dbReference type="SUPFAM" id="SSF51445">
    <property type="entry name" value="(Trans)glycosidases"/>
    <property type="match status" value="1"/>
</dbReference>
<dbReference type="PROSITE" id="PS51910">
    <property type="entry name" value="GH18_2"/>
    <property type="match status" value="1"/>
</dbReference>
<dbReference type="GO" id="GO:0005975">
    <property type="term" value="P:carbohydrate metabolic process"/>
    <property type="evidence" value="ECO:0007669"/>
    <property type="project" value="InterPro"/>
</dbReference>
<dbReference type="InterPro" id="IPR015520">
    <property type="entry name" value="IDGF"/>
</dbReference>
<feature type="chain" id="PRO_5026743119" evidence="7">
    <location>
        <begin position="24"/>
        <end position="461"/>
    </location>
</feature>
<dbReference type="GeneID" id="115883995"/>
<dbReference type="GO" id="GO:0008061">
    <property type="term" value="F:chitin binding"/>
    <property type="evidence" value="ECO:0007669"/>
    <property type="project" value="InterPro"/>
</dbReference>
<keyword evidence="4 7" id="KW-0732">Signal</keyword>
<accession>A0A6J2Y5J1</accession>
<evidence type="ECO:0000256" key="1">
    <source>
        <dbReference type="ARBA" id="ARBA00004613"/>
    </source>
</evidence>
<dbReference type="InterPro" id="IPR029070">
    <property type="entry name" value="Chitinase_insertion_sf"/>
</dbReference>
<name>A0A6J2Y5J1_SITOR</name>
<organism evidence="9 10">
    <name type="scientific">Sitophilus oryzae</name>
    <name type="common">Rice weevil</name>
    <name type="synonym">Curculio oryzae</name>
    <dbReference type="NCBI Taxonomy" id="7048"/>
    <lineage>
        <taxon>Eukaryota</taxon>
        <taxon>Metazoa</taxon>
        <taxon>Ecdysozoa</taxon>
        <taxon>Arthropoda</taxon>
        <taxon>Hexapoda</taxon>
        <taxon>Insecta</taxon>
        <taxon>Pterygota</taxon>
        <taxon>Neoptera</taxon>
        <taxon>Endopterygota</taxon>
        <taxon>Coleoptera</taxon>
        <taxon>Polyphaga</taxon>
        <taxon>Cucujiformia</taxon>
        <taxon>Curculionidae</taxon>
        <taxon>Dryophthorinae</taxon>
        <taxon>Sitophilus</taxon>
    </lineage>
</organism>
<dbReference type="AlphaFoldDB" id="A0A6J2Y5J1"/>
<gene>
    <name evidence="10" type="primary">LOC115883995</name>
</gene>
<dbReference type="GO" id="GO:0005576">
    <property type="term" value="C:extracellular region"/>
    <property type="evidence" value="ECO:0007669"/>
    <property type="project" value="UniProtKB-SubCell"/>
</dbReference>
<dbReference type="FunFam" id="3.20.20.80:FF:000071">
    <property type="entry name" value="Imaginal disc growth factor"/>
    <property type="match status" value="1"/>
</dbReference>
<comment type="subcellular location">
    <subcellularLocation>
        <location evidence="1">Secreted</location>
    </subcellularLocation>
</comment>
<evidence type="ECO:0000256" key="6">
    <source>
        <dbReference type="ARBA" id="ARBA00023180"/>
    </source>
</evidence>
<dbReference type="InterPro" id="IPR011583">
    <property type="entry name" value="Chitinase_II/V-like_cat"/>
</dbReference>
<evidence type="ECO:0000259" key="8">
    <source>
        <dbReference type="PROSITE" id="PS51910"/>
    </source>
</evidence>
<protein>
    <submittedName>
        <fullName evidence="10">Chitinase-like protein Idgf4 isoform X1</fullName>
    </submittedName>
</protein>
<evidence type="ECO:0000256" key="3">
    <source>
        <dbReference type="ARBA" id="ARBA00022525"/>
    </source>
</evidence>
<evidence type="ECO:0000313" key="9">
    <source>
        <dbReference type="Proteomes" id="UP000504635"/>
    </source>
</evidence>
<evidence type="ECO:0000256" key="5">
    <source>
        <dbReference type="ARBA" id="ARBA00023157"/>
    </source>
</evidence>
<dbReference type="InterPro" id="IPR001223">
    <property type="entry name" value="Glyco_hydro18_cat"/>
</dbReference>
<dbReference type="InterPro" id="IPR050314">
    <property type="entry name" value="Glycosyl_Hydrlase_18"/>
</dbReference>
<dbReference type="GO" id="GO:0006032">
    <property type="term" value="P:chitin catabolic process"/>
    <property type="evidence" value="ECO:0007669"/>
    <property type="project" value="TreeGrafter"/>
</dbReference>
<keyword evidence="5" id="KW-1015">Disulfide bond</keyword>
<dbReference type="PANTHER" id="PTHR11177:SF235">
    <property type="entry name" value="CHITINASE-LIKE PROTEIN IDGF1-RELATED"/>
    <property type="match status" value="1"/>
</dbReference>
<dbReference type="RefSeq" id="XP_030758279.1">
    <property type="nucleotide sequence ID" value="XM_030902419.1"/>
</dbReference>
<dbReference type="InterPro" id="IPR017853">
    <property type="entry name" value="GH"/>
</dbReference>
<dbReference type="Proteomes" id="UP000504635">
    <property type="component" value="Unplaced"/>
</dbReference>
<dbReference type="OrthoDB" id="76388at2759"/>
<evidence type="ECO:0000256" key="7">
    <source>
        <dbReference type="SAM" id="SignalP"/>
    </source>
</evidence>
<dbReference type="SMART" id="SM00636">
    <property type="entry name" value="Glyco_18"/>
    <property type="match status" value="1"/>
</dbReference>
<dbReference type="CDD" id="cd02873">
    <property type="entry name" value="GH18_IDGF"/>
    <property type="match status" value="1"/>
</dbReference>
<dbReference type="PANTHER" id="PTHR11177">
    <property type="entry name" value="CHITINASE"/>
    <property type="match status" value="1"/>
</dbReference>
<dbReference type="KEGG" id="soy:115883995"/>
<dbReference type="GO" id="GO:0004568">
    <property type="term" value="F:chitinase activity"/>
    <property type="evidence" value="ECO:0007669"/>
    <property type="project" value="TreeGrafter"/>
</dbReference>
<reference evidence="10" key="1">
    <citation type="submission" date="2025-08" db="UniProtKB">
        <authorList>
            <consortium name="RefSeq"/>
        </authorList>
    </citation>
    <scope>IDENTIFICATION</scope>
    <source>
        <tissue evidence="10">Gonads</tissue>
    </source>
</reference>
<keyword evidence="6" id="KW-0325">Glycoprotein</keyword>
<evidence type="ECO:0000313" key="10">
    <source>
        <dbReference type="RefSeq" id="XP_030758279.1"/>
    </source>
</evidence>
<feature type="domain" description="GH18" evidence="8">
    <location>
        <begin position="30"/>
        <end position="461"/>
    </location>
</feature>
<dbReference type="Gene3D" id="3.20.20.80">
    <property type="entry name" value="Glycosidases"/>
    <property type="match status" value="1"/>
</dbReference>
<comment type="similarity">
    <text evidence="2">Belongs to the glycosyl hydrolase 18 family. IDGF subfamily.</text>
</comment>
<keyword evidence="3" id="KW-0964">Secreted</keyword>
<proteinExistence type="inferred from homology"/>